<proteinExistence type="predicted"/>
<evidence type="ECO:0000259" key="3">
    <source>
        <dbReference type="PROSITE" id="PS50853"/>
    </source>
</evidence>
<feature type="region of interest" description="Disordered" evidence="2">
    <location>
        <begin position="1"/>
        <end position="21"/>
    </location>
</feature>
<evidence type="ECO:0000313" key="5">
    <source>
        <dbReference type="Proteomes" id="UP001500067"/>
    </source>
</evidence>
<dbReference type="CDD" id="cd00063">
    <property type="entry name" value="FN3"/>
    <property type="match status" value="2"/>
</dbReference>
<dbReference type="Pfam" id="PF18962">
    <property type="entry name" value="Por_Secre_tail"/>
    <property type="match status" value="1"/>
</dbReference>
<dbReference type="NCBIfam" id="TIGR04183">
    <property type="entry name" value="Por_Secre_tail"/>
    <property type="match status" value="1"/>
</dbReference>
<dbReference type="PANTHER" id="PTHR46708">
    <property type="entry name" value="TENASCIN"/>
    <property type="match status" value="1"/>
</dbReference>
<comment type="caution">
    <text evidence="4">The sequence shown here is derived from an EMBL/GenBank/DDBJ whole genome shotgun (WGS) entry which is preliminary data.</text>
</comment>
<dbReference type="SUPFAM" id="SSF49265">
    <property type="entry name" value="Fibronectin type III"/>
    <property type="match status" value="2"/>
</dbReference>
<organism evidence="4 5">
    <name type="scientific">Nemorincola caseinilytica</name>
    <dbReference type="NCBI Taxonomy" id="2054315"/>
    <lineage>
        <taxon>Bacteria</taxon>
        <taxon>Pseudomonadati</taxon>
        <taxon>Bacteroidota</taxon>
        <taxon>Chitinophagia</taxon>
        <taxon>Chitinophagales</taxon>
        <taxon>Chitinophagaceae</taxon>
        <taxon>Nemorincola</taxon>
    </lineage>
</organism>
<dbReference type="Pfam" id="PF20009">
    <property type="entry name" value="GEVED"/>
    <property type="match status" value="1"/>
</dbReference>
<keyword evidence="5" id="KW-1185">Reference proteome</keyword>
<dbReference type="Pfam" id="PF00041">
    <property type="entry name" value="fn3"/>
    <property type="match status" value="2"/>
</dbReference>
<evidence type="ECO:0000313" key="4">
    <source>
        <dbReference type="EMBL" id="GAA4462614.1"/>
    </source>
</evidence>
<dbReference type="PANTHER" id="PTHR46708:SF2">
    <property type="entry name" value="FIBRONECTIN TYPE-III DOMAIN-CONTAINING PROTEIN"/>
    <property type="match status" value="1"/>
</dbReference>
<dbReference type="InterPro" id="IPR026444">
    <property type="entry name" value="Secre_tail"/>
</dbReference>
<name>A0ABP8NBM7_9BACT</name>
<dbReference type="EMBL" id="BAABFA010000007">
    <property type="protein sequence ID" value="GAA4462614.1"/>
    <property type="molecule type" value="Genomic_DNA"/>
</dbReference>
<reference evidence="5" key="1">
    <citation type="journal article" date="2019" name="Int. J. Syst. Evol. Microbiol.">
        <title>The Global Catalogue of Microorganisms (GCM) 10K type strain sequencing project: providing services to taxonomists for standard genome sequencing and annotation.</title>
        <authorList>
            <consortium name="The Broad Institute Genomics Platform"/>
            <consortium name="The Broad Institute Genome Sequencing Center for Infectious Disease"/>
            <person name="Wu L."/>
            <person name="Ma J."/>
        </authorList>
    </citation>
    <scope>NUCLEOTIDE SEQUENCE [LARGE SCALE GENOMIC DNA]</scope>
    <source>
        <strain evidence="5">JCM 32105</strain>
    </source>
</reference>
<feature type="domain" description="Fibronectin type-III" evidence="3">
    <location>
        <begin position="307"/>
        <end position="397"/>
    </location>
</feature>
<keyword evidence="1" id="KW-0677">Repeat</keyword>
<evidence type="ECO:0000256" key="2">
    <source>
        <dbReference type="SAM" id="MobiDB-lite"/>
    </source>
</evidence>
<dbReference type="InterPro" id="IPR036116">
    <property type="entry name" value="FN3_sf"/>
</dbReference>
<dbReference type="Proteomes" id="UP001500067">
    <property type="component" value="Unassembled WGS sequence"/>
</dbReference>
<dbReference type="InterPro" id="IPR013783">
    <property type="entry name" value="Ig-like_fold"/>
</dbReference>
<dbReference type="InterPro" id="IPR045474">
    <property type="entry name" value="GEVED"/>
</dbReference>
<sequence length="579" mass="58686">MSVTLNAGGTYTVSASNNPPTTPFPFPPTGVPCMGVWIDLNNNNSFEASELLGGSSSMTTSLSTFSITVPSTATAGTRRMRVVASSDPADYTALNTCPNLLMDIMGEVHDYTAVIAAAAPTCPPVTGLSVSAITSGSATLTWTAATGATGYEFAVTTSSTPPASGTYTATTTANATGLSPSTTYYAHVRTQCGTPYSTWVTSASFTTLPSTSTCAAVTGVTMSGITAGSATLNWAAVTGAIGYEWAVNTSATPPASGTLTTLLTATASGLTASTVYYAHVRTKCSATSFAAWTTNTFTTTAASTCPAITGLTATAITSVSATVSWTAVTSGGSLGYQYVINNTVTDPVGSGTNTTATSTSPTGLTPGTTYYAHVRDSCGVGNFSPWSTIPFTTLAAAGGCNAVTGLTATGITASSATLNWTMATGAVAAKWVVDNTPADPTISGTLSTTSTAAVSGLTGSTTYYAHVRDTCGPTSLSAWVTIPFTTLATVNIPNISNGTAPFSVAAYPNPVNHELTLQVSGIISSTATMVLTDITGKTIRTMHIDAYSTTIDVSALPQGIYIIRYSDGGHVQTLKVSKQ</sequence>
<gene>
    <name evidence="4" type="ORF">GCM10023093_09550</name>
</gene>
<dbReference type="Gene3D" id="2.60.40.10">
    <property type="entry name" value="Immunoglobulins"/>
    <property type="match status" value="4"/>
</dbReference>
<accession>A0ABP8NBM7</accession>
<dbReference type="InterPro" id="IPR050991">
    <property type="entry name" value="ECM_Regulatory_Proteins"/>
</dbReference>
<dbReference type="PROSITE" id="PS50853">
    <property type="entry name" value="FN3"/>
    <property type="match status" value="2"/>
</dbReference>
<feature type="domain" description="Fibronectin type-III" evidence="3">
    <location>
        <begin position="124"/>
        <end position="210"/>
    </location>
</feature>
<dbReference type="SMART" id="SM00060">
    <property type="entry name" value="FN3"/>
    <property type="match status" value="4"/>
</dbReference>
<feature type="compositionally biased region" description="Polar residues" evidence="2">
    <location>
        <begin position="1"/>
        <end position="18"/>
    </location>
</feature>
<protein>
    <submittedName>
        <fullName evidence="4">T9SS type A sorting domain-containing protein</fullName>
    </submittedName>
</protein>
<evidence type="ECO:0000256" key="1">
    <source>
        <dbReference type="ARBA" id="ARBA00022737"/>
    </source>
</evidence>
<dbReference type="InterPro" id="IPR003961">
    <property type="entry name" value="FN3_dom"/>
</dbReference>